<dbReference type="GO" id="GO:0005634">
    <property type="term" value="C:nucleus"/>
    <property type="evidence" value="ECO:0007669"/>
    <property type="project" value="UniProtKB-SubCell"/>
</dbReference>
<keyword evidence="3" id="KW-0539">Nucleus</keyword>
<dbReference type="InterPro" id="IPR037200">
    <property type="entry name" value="Isy1_sf"/>
</dbReference>
<dbReference type="PANTHER" id="PTHR13021">
    <property type="entry name" value="PRE-MRNA-SPLICING FACTOR ISY1"/>
    <property type="match status" value="1"/>
</dbReference>
<dbReference type="GO" id="GO:0000350">
    <property type="term" value="P:generation of catalytic spliceosome for second transesterification step"/>
    <property type="evidence" value="ECO:0007669"/>
    <property type="project" value="InterPro"/>
</dbReference>
<name>A0A9Q0RFR8_ANAIG</name>
<comment type="subcellular location">
    <subcellularLocation>
        <location evidence="1">Nucleus</location>
    </subcellularLocation>
</comment>
<evidence type="ECO:0000256" key="3">
    <source>
        <dbReference type="ARBA" id="ARBA00023242"/>
    </source>
</evidence>
<dbReference type="OrthoDB" id="1739576at2759"/>
<reference evidence="4" key="1">
    <citation type="submission" date="2022-10" db="EMBL/GenBank/DDBJ databases">
        <title>Novel sulphate-reducing endosymbionts in the free-living metamonad Anaeramoeba.</title>
        <authorList>
            <person name="Jerlstrom-Hultqvist J."/>
            <person name="Cepicka I."/>
            <person name="Gallot-Lavallee L."/>
            <person name="Salas-Leiva D."/>
            <person name="Curtis B.A."/>
            <person name="Zahonova K."/>
            <person name="Pipaliya S."/>
            <person name="Dacks J."/>
            <person name="Roger A.J."/>
        </authorList>
    </citation>
    <scope>NUCLEOTIDE SEQUENCE</scope>
    <source>
        <strain evidence="4">BMAN</strain>
    </source>
</reference>
<dbReference type="AlphaFoldDB" id="A0A9Q0RFR8"/>
<dbReference type="Proteomes" id="UP001149090">
    <property type="component" value="Unassembled WGS sequence"/>
</dbReference>
<proteinExistence type="inferred from homology"/>
<protein>
    <submittedName>
        <fullName evidence="4">Pre-mRNA-splicing factor isy1</fullName>
    </submittedName>
</protein>
<evidence type="ECO:0000313" key="4">
    <source>
        <dbReference type="EMBL" id="KAJ5077983.1"/>
    </source>
</evidence>
<evidence type="ECO:0000256" key="2">
    <source>
        <dbReference type="ARBA" id="ARBA00007002"/>
    </source>
</evidence>
<dbReference type="FunFam" id="1.10.287.660:FF:000001">
    <property type="entry name" value="pre-mRNA-splicing factor ISY1 homolog"/>
    <property type="match status" value="1"/>
</dbReference>
<gene>
    <name evidence="4" type="ORF">M0811_05240</name>
</gene>
<accession>A0A9Q0RFR8</accession>
<dbReference type="Gene3D" id="1.10.287.660">
    <property type="entry name" value="Helix hairpin bin"/>
    <property type="match status" value="1"/>
</dbReference>
<organism evidence="4 5">
    <name type="scientific">Anaeramoeba ignava</name>
    <name type="common">Anaerobic marine amoeba</name>
    <dbReference type="NCBI Taxonomy" id="1746090"/>
    <lineage>
        <taxon>Eukaryota</taxon>
        <taxon>Metamonada</taxon>
        <taxon>Anaeramoebidae</taxon>
        <taxon>Anaeramoeba</taxon>
    </lineage>
</organism>
<dbReference type="InterPro" id="IPR029012">
    <property type="entry name" value="Helix_hairpin_bin_sf"/>
</dbReference>
<comment type="caution">
    <text evidence="4">The sequence shown here is derived from an EMBL/GenBank/DDBJ whole genome shotgun (WGS) entry which is preliminary data.</text>
</comment>
<sequence>MARNEEKAHSMLNRYIEMKKKENERPKLKMPWKASYCHNLKRAQYWRKKILQSIGRKVSEIQNDTLSDHKLRELNDEINKWIQKKIEWEERIKELGGPDYEKLNPKPTDELGREIGNQEYYRYFGAAQRLLGVKEHMETEKKFVETKTSSDLRERVDSSYYGLDQDVDQKLENLEKNIEEKILKDFLTEFDEIQLKKKMNQN</sequence>
<dbReference type="EMBL" id="JAPDFW010000055">
    <property type="protein sequence ID" value="KAJ5077983.1"/>
    <property type="molecule type" value="Genomic_DNA"/>
</dbReference>
<dbReference type="SUPFAM" id="SSF140102">
    <property type="entry name" value="ISY1 domain-like"/>
    <property type="match status" value="1"/>
</dbReference>
<dbReference type="InterPro" id="IPR009360">
    <property type="entry name" value="Isy1"/>
</dbReference>
<evidence type="ECO:0000313" key="5">
    <source>
        <dbReference type="Proteomes" id="UP001149090"/>
    </source>
</evidence>
<comment type="similarity">
    <text evidence="2">Belongs to the ISY1 family.</text>
</comment>
<dbReference type="Pfam" id="PF06246">
    <property type="entry name" value="Isy1"/>
    <property type="match status" value="1"/>
</dbReference>
<dbReference type="OMA" id="YHWERRI"/>
<keyword evidence="5" id="KW-1185">Reference proteome</keyword>
<evidence type="ECO:0000256" key="1">
    <source>
        <dbReference type="ARBA" id="ARBA00004123"/>
    </source>
</evidence>